<evidence type="ECO:0000313" key="1">
    <source>
        <dbReference type="EMBL" id="APR65406.1"/>
    </source>
</evidence>
<reference evidence="1" key="1">
    <citation type="submission" date="2016-02" db="EMBL/GenBank/DDBJ databases">
        <title>Genome of the avian spirochetosis agent Borrelia anserina Es.</title>
        <authorList>
            <person name="Elbir H."/>
            <person name="Sitlani P."/>
            <person name="Bergstroem S."/>
            <person name="Barbour A.G."/>
        </authorList>
    </citation>
    <scope>NUCLEOTIDE SEQUENCE [LARGE SCALE GENOMIC DNA]</scope>
    <source>
        <strain evidence="1">Es</strain>
        <plasmid evidence="1">pB25</plasmid>
    </source>
</reference>
<protein>
    <submittedName>
        <fullName evidence="1">Lipoprotein</fullName>
    </submittedName>
</protein>
<name>A0ABM6FVR3_BORAN</name>
<dbReference type="Proteomes" id="UP000185502">
    <property type="component" value="Plasmid pB25"/>
</dbReference>
<accession>A0ABM6FVR3</accession>
<keyword evidence="2" id="KW-1185">Reference proteome</keyword>
<geneLocation type="plasmid" evidence="1 2">
    <name>pB25</name>
</geneLocation>
<gene>
    <name evidence="1" type="ORF">N187_B09</name>
</gene>
<keyword evidence="1" id="KW-0449">Lipoprotein</keyword>
<dbReference type="EMBL" id="CP014520">
    <property type="protein sequence ID" value="APR65406.1"/>
    <property type="molecule type" value="Genomic_DNA"/>
</dbReference>
<evidence type="ECO:0000313" key="2">
    <source>
        <dbReference type="Proteomes" id="UP000185502"/>
    </source>
</evidence>
<sequence>MRFFLDFCVFFILLFLSCSTILLDESSEGNHLDLLALKALMAYPELKISNSVLKKYANLNDSFKHNFDILKGDQESLVYISESSYNDNIEYIKALYLYNQRLYKIILAYSIVQGESFKFEVLRYLNNNIKEKFPLRINFPSYSICIDDRLWIVVRKIFFHMLVQDKNALIIAKRKLESILESFSK</sequence>
<organism evidence="1 2">
    <name type="scientific">Borrelia anserina Es</name>
    <dbReference type="NCBI Taxonomy" id="1365188"/>
    <lineage>
        <taxon>Bacteria</taxon>
        <taxon>Pseudomonadati</taxon>
        <taxon>Spirochaetota</taxon>
        <taxon>Spirochaetia</taxon>
        <taxon>Spirochaetales</taxon>
        <taxon>Borreliaceae</taxon>
        <taxon>Borrelia</taxon>
    </lineage>
</organism>
<dbReference type="PROSITE" id="PS51257">
    <property type="entry name" value="PROKAR_LIPOPROTEIN"/>
    <property type="match status" value="1"/>
</dbReference>
<dbReference type="RefSeq" id="WP_025420060.1">
    <property type="nucleotide sequence ID" value="NZ_CP014520.1"/>
</dbReference>
<proteinExistence type="predicted"/>
<keyword evidence="1" id="KW-0614">Plasmid</keyword>